<name>A0ABV8D6Q7_9BURK</name>
<dbReference type="RefSeq" id="WP_055401876.1">
    <property type="nucleotide sequence ID" value="NZ_JBHSAJ010000014.1"/>
</dbReference>
<reference evidence="3" key="1">
    <citation type="journal article" date="2019" name="Int. J. Syst. Evol. Microbiol.">
        <title>The Global Catalogue of Microorganisms (GCM) 10K type strain sequencing project: providing services to taxonomists for standard genome sequencing and annotation.</title>
        <authorList>
            <consortium name="The Broad Institute Genomics Platform"/>
            <consortium name="The Broad Institute Genome Sequencing Center for Infectious Disease"/>
            <person name="Wu L."/>
            <person name="Ma J."/>
        </authorList>
    </citation>
    <scope>NUCLEOTIDE SEQUENCE [LARGE SCALE GENOMIC DNA]</scope>
    <source>
        <strain evidence="3">CCUG 2113</strain>
    </source>
</reference>
<accession>A0ABV8D6Q7</accession>
<gene>
    <name evidence="2" type="ORF">ACFOW3_06290</name>
</gene>
<evidence type="ECO:0000313" key="2">
    <source>
        <dbReference type="EMBL" id="MFC3934230.1"/>
    </source>
</evidence>
<feature type="region of interest" description="Disordered" evidence="1">
    <location>
        <begin position="1"/>
        <end position="31"/>
    </location>
</feature>
<proteinExistence type="predicted"/>
<feature type="compositionally biased region" description="Basic and acidic residues" evidence="1">
    <location>
        <begin position="1"/>
        <end position="13"/>
    </location>
</feature>
<comment type="caution">
    <text evidence="2">The sequence shown here is derived from an EMBL/GenBank/DDBJ whole genome shotgun (WGS) entry which is preliminary data.</text>
</comment>
<dbReference type="EMBL" id="JBHSAJ010000014">
    <property type="protein sequence ID" value="MFC3934230.1"/>
    <property type="molecule type" value="Genomic_DNA"/>
</dbReference>
<dbReference type="Pfam" id="PF11843">
    <property type="entry name" value="DUF3363"/>
    <property type="match status" value="1"/>
</dbReference>
<sequence length="658" mass="73304">MAARKDGLEEGRFRIRPGAPKSRPGARSSRLVSQVLKEVSRAGATASGNKGMRPASTFGRGRVASGIAGQRLGRNARRVVIKSRFVVLRKAGARSVSTHLRYIERDGTTRDGQKGRAYGADTDTADLQAFEERGKGDRHQFRFIVSVEDAGELEDLRDYTRTLMARMAVDLETRLDWVAVDHWDTDNPHTHVVLRGRSDEGRGADLVIAPDYMAHGMRRRASELATEWLGPRTELEMRQSQQREVDQQRWTGLDRQLQRQAVADVVDLTERPGRIQGPLGTPRLNLLRARLQRLETMALAERLDAHRWRLLPRMEQTLTAMGERGDILRTMHRAMKGEQRELVTEPPTDVPVLGRIAAKGLDGELHDKPYLVVDGIDGRAHYLRLQANTDLAELTVGGIVEGKPQALERAVDRTVLDLAREGIYTTAHHRAQLLQAGDRDPQATVAVHVRRLEALRRKGVVERVADGVWAVPPDLLQKVQQLGAQKVAGHAVELRSYLPLEQQIHAVGSTWLDRGLVVSGSPQPAAQGFGAQVQEAMSRRVDFLVGEGLAERRGQRVILARDLLMTLRDRELAVVGQQLQREMGRTWRSVRDGETVSGVYRQSVQLASGRFAMLDDGTGFCLVPWRPVIEPHIGKQIQAVIKTGVVSWDFGKHRGASL</sequence>
<organism evidence="2 3">
    <name type="scientific">Acidovorax facilis</name>
    <dbReference type="NCBI Taxonomy" id="12917"/>
    <lineage>
        <taxon>Bacteria</taxon>
        <taxon>Pseudomonadati</taxon>
        <taxon>Pseudomonadota</taxon>
        <taxon>Betaproteobacteria</taxon>
        <taxon>Burkholderiales</taxon>
        <taxon>Comamonadaceae</taxon>
        <taxon>Acidovorax</taxon>
    </lineage>
</organism>
<keyword evidence="3" id="KW-1185">Reference proteome</keyword>
<dbReference type="Proteomes" id="UP001595693">
    <property type="component" value="Unassembled WGS sequence"/>
</dbReference>
<dbReference type="InterPro" id="IPR021795">
    <property type="entry name" value="DUF3363"/>
</dbReference>
<evidence type="ECO:0000313" key="3">
    <source>
        <dbReference type="Proteomes" id="UP001595693"/>
    </source>
</evidence>
<protein>
    <submittedName>
        <fullName evidence="2">DUF3363 domain-containing protein</fullName>
    </submittedName>
</protein>
<evidence type="ECO:0000256" key="1">
    <source>
        <dbReference type="SAM" id="MobiDB-lite"/>
    </source>
</evidence>